<dbReference type="Gene3D" id="3.40.630.30">
    <property type="match status" value="1"/>
</dbReference>
<reference evidence="2 3" key="1">
    <citation type="submission" date="2017-03" db="EMBL/GenBank/DDBJ databases">
        <authorList>
            <person name="Afonso C.L."/>
            <person name="Miller P.J."/>
            <person name="Scott M.A."/>
            <person name="Spackman E."/>
            <person name="Goraichik I."/>
            <person name="Dimitrov K.M."/>
            <person name="Suarez D.L."/>
            <person name="Swayne D.E."/>
        </authorList>
    </citation>
    <scope>NUCLEOTIDE SEQUENCE [LARGE SCALE GENOMIC DNA]</scope>
    <source>
        <strain evidence="2 3">CECT 7450</strain>
    </source>
</reference>
<evidence type="ECO:0000313" key="2">
    <source>
        <dbReference type="EMBL" id="SLN71817.1"/>
    </source>
</evidence>
<name>A0A1X7A6D3_9RHOB</name>
<dbReference type="AlphaFoldDB" id="A0A1X7A6D3"/>
<accession>A0A1X7A6D3</accession>
<sequence>MIASVGASTSTGGGEPKFALRPGTEADFLFARHLYLKSMKPLLMALDAWNEDEIETAFRGYFIPEEIRIVTRNGTDVGWIQISHTDQEYCLDQLHLLEEARGQGIGTVLINDTIAEAARENKNVSLSLVKGNSAIELYRRLGFHKVAEDSTKFHMRFVTGSAE</sequence>
<evidence type="ECO:0000313" key="3">
    <source>
        <dbReference type="Proteomes" id="UP000193061"/>
    </source>
</evidence>
<dbReference type="Pfam" id="PF13508">
    <property type="entry name" value="Acetyltransf_7"/>
    <property type="match status" value="1"/>
</dbReference>
<dbReference type="PROSITE" id="PS51186">
    <property type="entry name" value="GNAT"/>
    <property type="match status" value="1"/>
</dbReference>
<feature type="domain" description="N-acetyltransferase" evidence="1">
    <location>
        <begin position="18"/>
        <end position="163"/>
    </location>
</feature>
<protein>
    <submittedName>
        <fullName evidence="2">Acetyltransferase (GNAT) family protein</fullName>
    </submittedName>
</protein>
<dbReference type="CDD" id="cd04301">
    <property type="entry name" value="NAT_SF"/>
    <property type="match status" value="1"/>
</dbReference>
<dbReference type="SUPFAM" id="SSF55729">
    <property type="entry name" value="Acyl-CoA N-acyltransferases (Nat)"/>
    <property type="match status" value="1"/>
</dbReference>
<evidence type="ECO:0000259" key="1">
    <source>
        <dbReference type="PROSITE" id="PS51186"/>
    </source>
</evidence>
<keyword evidence="3" id="KW-1185">Reference proteome</keyword>
<dbReference type="GO" id="GO:0016747">
    <property type="term" value="F:acyltransferase activity, transferring groups other than amino-acyl groups"/>
    <property type="evidence" value="ECO:0007669"/>
    <property type="project" value="InterPro"/>
</dbReference>
<gene>
    <name evidence="2" type="ORF">ROA7450_03964</name>
</gene>
<dbReference type="EMBL" id="FWFX01000018">
    <property type="protein sequence ID" value="SLN71817.1"/>
    <property type="molecule type" value="Genomic_DNA"/>
</dbReference>
<proteinExistence type="predicted"/>
<dbReference type="InterPro" id="IPR000182">
    <property type="entry name" value="GNAT_dom"/>
</dbReference>
<dbReference type="InterPro" id="IPR016181">
    <property type="entry name" value="Acyl_CoA_acyltransferase"/>
</dbReference>
<dbReference type="OrthoDB" id="7585366at2"/>
<dbReference type="RefSeq" id="WP_085807613.1">
    <property type="nucleotide sequence ID" value="NZ_FWFX01000018.1"/>
</dbReference>
<organism evidence="2 3">
    <name type="scientific">Roseovarius albus</name>
    <dbReference type="NCBI Taxonomy" id="1247867"/>
    <lineage>
        <taxon>Bacteria</taxon>
        <taxon>Pseudomonadati</taxon>
        <taxon>Pseudomonadota</taxon>
        <taxon>Alphaproteobacteria</taxon>
        <taxon>Rhodobacterales</taxon>
        <taxon>Roseobacteraceae</taxon>
        <taxon>Roseovarius</taxon>
    </lineage>
</organism>
<keyword evidence="2" id="KW-0808">Transferase</keyword>
<dbReference type="Proteomes" id="UP000193061">
    <property type="component" value="Unassembled WGS sequence"/>
</dbReference>